<proteinExistence type="predicted"/>
<gene>
    <name evidence="3" type="ORF">HOO65_080106</name>
</gene>
<dbReference type="PANTHER" id="PTHR13593:SF113">
    <property type="entry name" value="SI:DKEY-266F7.9"/>
    <property type="match status" value="1"/>
</dbReference>
<dbReference type="EMBL" id="JABSNW010000008">
    <property type="protein sequence ID" value="KAL2885156.1"/>
    <property type="molecule type" value="Genomic_DNA"/>
</dbReference>
<keyword evidence="4" id="KW-1185">Reference proteome</keyword>
<feature type="region of interest" description="Disordered" evidence="1">
    <location>
        <begin position="336"/>
        <end position="383"/>
    </location>
</feature>
<dbReference type="RefSeq" id="XP_070856337.1">
    <property type="nucleotide sequence ID" value="XM_071001443.1"/>
</dbReference>
<dbReference type="Gene3D" id="3.20.20.190">
    <property type="entry name" value="Phosphatidylinositol (PI) phosphodiesterase"/>
    <property type="match status" value="1"/>
</dbReference>
<comment type="caution">
    <text evidence="3">The sequence shown here is derived from an EMBL/GenBank/DDBJ whole genome shotgun (WGS) entry which is preliminary data.</text>
</comment>
<reference evidence="3 4" key="1">
    <citation type="submission" date="2020-05" db="EMBL/GenBank/DDBJ databases">
        <title>Ceratocystis lukuohia genome.</title>
        <authorList>
            <person name="Harrington T.C."/>
            <person name="Kim K."/>
            <person name="Mayers C.G."/>
        </authorList>
    </citation>
    <scope>NUCLEOTIDE SEQUENCE [LARGE SCALE GENOMIC DNA]</scope>
    <source>
        <strain evidence="3 4">C4212</strain>
    </source>
</reference>
<feature type="domain" description="Phosphatidylinositol-specific phospholipase C X" evidence="2">
    <location>
        <begin position="42"/>
        <end position="193"/>
    </location>
</feature>
<dbReference type="InterPro" id="IPR017946">
    <property type="entry name" value="PLC-like_Pdiesterase_TIM-brl"/>
</dbReference>
<dbReference type="SUPFAM" id="SSF51695">
    <property type="entry name" value="PLC-like phosphodiesterases"/>
    <property type="match status" value="1"/>
</dbReference>
<dbReference type="Proteomes" id="UP001610728">
    <property type="component" value="Unassembled WGS sequence"/>
</dbReference>
<evidence type="ECO:0000259" key="2">
    <source>
        <dbReference type="SMART" id="SM00148"/>
    </source>
</evidence>
<dbReference type="InterPro" id="IPR051057">
    <property type="entry name" value="PI-PLC_domain"/>
</dbReference>
<protein>
    <submittedName>
        <fullName evidence="3">1-phosphatidylinositol phosphodiesterase</fullName>
    </submittedName>
</protein>
<sequence length="390" mass="42988">MLASLALTHAGTLEGVKDPWSFDLAAGENADWMDAIADDVLLSQLSIPGTHNSVTDRLRNVAFDYDIPNRSQNVPLLEQLASGIRYFDITCHYMAIGYLQVYDGKYDTSYFFSYVLEVMADFLDEHPRETVILRIQKSKIRTDIEAFLSYWNKFIIPDNGYRFSRRVYYKSDDTINTVPTLGEVRGKIFILQDFQTTPPGRFGLPWDSPSVSNYNPGISSTYFLGLKWADVLANIKRSSSSCSNKLCITHTTATGKAKPISVAAGTRYSAGMNRRLGQYLARSKVKCIGIIALDFPGQNLVDQIVKLNNDYRVAGPINFLPDGSSTVVAGEIDGGAVSDSEVPPAESRHNEAPPIEGSFDEAPPAEDGDDGAPSIELSDDEDDDARLLVL</sequence>
<evidence type="ECO:0000313" key="3">
    <source>
        <dbReference type="EMBL" id="KAL2885156.1"/>
    </source>
</evidence>
<dbReference type="GeneID" id="98120843"/>
<name>A0ABR4MA55_9PEZI</name>
<dbReference type="PANTHER" id="PTHR13593">
    <property type="match status" value="1"/>
</dbReference>
<dbReference type="PROSITE" id="PS50007">
    <property type="entry name" value="PIPLC_X_DOMAIN"/>
    <property type="match status" value="1"/>
</dbReference>
<dbReference type="SMART" id="SM00148">
    <property type="entry name" value="PLCXc"/>
    <property type="match status" value="1"/>
</dbReference>
<accession>A0ABR4MA55</accession>
<evidence type="ECO:0000313" key="4">
    <source>
        <dbReference type="Proteomes" id="UP001610728"/>
    </source>
</evidence>
<dbReference type="InterPro" id="IPR000909">
    <property type="entry name" value="PLipase_C_PInositol-sp_X_dom"/>
</dbReference>
<evidence type="ECO:0000256" key="1">
    <source>
        <dbReference type="SAM" id="MobiDB-lite"/>
    </source>
</evidence>
<dbReference type="Pfam" id="PF00388">
    <property type="entry name" value="PI-PLC-X"/>
    <property type="match status" value="1"/>
</dbReference>
<organism evidence="3 4">
    <name type="scientific">Ceratocystis lukuohia</name>
    <dbReference type="NCBI Taxonomy" id="2019550"/>
    <lineage>
        <taxon>Eukaryota</taxon>
        <taxon>Fungi</taxon>
        <taxon>Dikarya</taxon>
        <taxon>Ascomycota</taxon>
        <taxon>Pezizomycotina</taxon>
        <taxon>Sordariomycetes</taxon>
        <taxon>Hypocreomycetidae</taxon>
        <taxon>Microascales</taxon>
        <taxon>Ceratocystidaceae</taxon>
        <taxon>Ceratocystis</taxon>
    </lineage>
</organism>